<organism evidence="2">
    <name type="scientific">Siphoviridae sp. cti0B23</name>
    <dbReference type="NCBI Taxonomy" id="2825619"/>
    <lineage>
        <taxon>Viruses</taxon>
        <taxon>Duplodnaviria</taxon>
        <taxon>Heunggongvirae</taxon>
        <taxon>Uroviricota</taxon>
        <taxon>Caudoviricetes</taxon>
    </lineage>
</organism>
<reference evidence="2" key="1">
    <citation type="journal article" date="2021" name="Proc. Natl. Acad. Sci. U.S.A.">
        <title>A Catalog of Tens of Thousands of Viruses from Human Metagenomes Reveals Hidden Associations with Chronic Diseases.</title>
        <authorList>
            <person name="Tisza M.J."/>
            <person name="Buck C.B."/>
        </authorList>
    </citation>
    <scope>NUCLEOTIDE SEQUENCE</scope>
    <source>
        <strain evidence="2">Cti0B23</strain>
    </source>
</reference>
<proteinExistence type="predicted"/>
<feature type="transmembrane region" description="Helical" evidence="1">
    <location>
        <begin position="12"/>
        <end position="39"/>
    </location>
</feature>
<keyword evidence="1" id="KW-0812">Transmembrane</keyword>
<name>A0A8S5UDT1_9CAUD</name>
<dbReference type="EMBL" id="BK016069">
    <property type="protein sequence ID" value="DAF92632.1"/>
    <property type="molecule type" value="Genomic_DNA"/>
</dbReference>
<protein>
    <submittedName>
        <fullName evidence="2">Uncharacterized protein</fullName>
    </submittedName>
</protein>
<keyword evidence="1" id="KW-0472">Membrane</keyword>
<evidence type="ECO:0000256" key="1">
    <source>
        <dbReference type="SAM" id="Phobius"/>
    </source>
</evidence>
<accession>A0A8S5UDT1</accession>
<evidence type="ECO:0000313" key="2">
    <source>
        <dbReference type="EMBL" id="DAF92632.1"/>
    </source>
</evidence>
<keyword evidence="1" id="KW-1133">Transmembrane helix</keyword>
<sequence>MTLNGCLQNKALLKYANVFFIGMPFTCCAESFALIAAVYI</sequence>